<evidence type="ECO:0000256" key="12">
    <source>
        <dbReference type="ARBA" id="ARBA00031173"/>
    </source>
</evidence>
<evidence type="ECO:0000256" key="14">
    <source>
        <dbReference type="SAM" id="SignalP"/>
    </source>
</evidence>
<comment type="function">
    <text evidence="13">Component of triglyceride-rich very low density lipoproteins (VLDL) and high density lipoproteins (HDL) in plasma. Plays a multifaceted role in triglyceride homeostasis. Intracellularly, promotes hepatic very low density lipoprotein 1 (VLDL1) assembly and secretion; extracellularly, attenuates hydrolysis and clearance of triglyceride-rich lipoproteins (TRLs). Impairs the lipolysis of TRLs by inhibiting lipoprotein lipase and the hepatic uptake of TRLs by remnant receptors. Formed of several curved helices connected via semiflexible hinges, so that it can wrap tightly around the curved micelle surface and easily adapt to the different diameters of its natural binding partners.</text>
</comment>
<evidence type="ECO:0000313" key="16">
    <source>
        <dbReference type="Proteomes" id="UP000694725"/>
    </source>
</evidence>
<evidence type="ECO:0000256" key="9">
    <source>
        <dbReference type="ARBA" id="ARBA00023055"/>
    </source>
</evidence>
<dbReference type="GO" id="GO:0006869">
    <property type="term" value="P:lipid transport"/>
    <property type="evidence" value="ECO:0007669"/>
    <property type="project" value="UniProtKB-KW"/>
</dbReference>
<dbReference type="GO" id="GO:0042157">
    <property type="term" value="P:lipoprotein metabolic process"/>
    <property type="evidence" value="ECO:0007669"/>
    <property type="project" value="InterPro"/>
</dbReference>
<keyword evidence="7 14" id="KW-0732">Signal</keyword>
<dbReference type="AlphaFoldDB" id="A0A8D1XBA1"/>
<keyword evidence="5" id="KW-0162">Chylomicron</keyword>
<evidence type="ECO:0000256" key="13">
    <source>
        <dbReference type="ARBA" id="ARBA00045699"/>
    </source>
</evidence>
<dbReference type="Pfam" id="PF05778">
    <property type="entry name" value="Apo-CIII"/>
    <property type="match status" value="1"/>
</dbReference>
<dbReference type="PANTHER" id="PTHR14225">
    <property type="entry name" value="APOLIPOPROTEIN C-III"/>
    <property type="match status" value="1"/>
</dbReference>
<dbReference type="PROSITE" id="PS51257">
    <property type="entry name" value="PROKAR_LIPOPROTEIN"/>
    <property type="match status" value="1"/>
</dbReference>
<evidence type="ECO:0000256" key="5">
    <source>
        <dbReference type="ARBA" id="ARBA00022513"/>
    </source>
</evidence>
<comment type="similarity">
    <text evidence="2">Belongs to the apolipoprotein C3 family.</text>
</comment>
<accession>A0A8D1XBA1</accession>
<name>A0A8D1XBA1_PIG</name>
<evidence type="ECO:0000256" key="8">
    <source>
        <dbReference type="ARBA" id="ARBA00022963"/>
    </source>
</evidence>
<dbReference type="InterPro" id="IPR008403">
    <property type="entry name" value="Apo-CIII"/>
</dbReference>
<keyword evidence="8" id="KW-0442">Lipid degradation</keyword>
<keyword evidence="4" id="KW-0813">Transport</keyword>
<evidence type="ECO:0000256" key="11">
    <source>
        <dbReference type="ARBA" id="ARBA00023313"/>
    </source>
</evidence>
<dbReference type="GO" id="GO:0034361">
    <property type="term" value="C:very-low-density lipoprotein particle"/>
    <property type="evidence" value="ECO:0007669"/>
    <property type="project" value="UniProtKB-KW"/>
</dbReference>
<evidence type="ECO:0000256" key="4">
    <source>
        <dbReference type="ARBA" id="ARBA00022448"/>
    </source>
</evidence>
<reference evidence="15" key="1">
    <citation type="submission" date="2025-08" db="UniProtKB">
        <authorList>
            <consortium name="Ensembl"/>
        </authorList>
    </citation>
    <scope>IDENTIFICATION</scope>
</reference>
<keyword evidence="11" id="KW-0850">VLDL</keyword>
<keyword evidence="6" id="KW-0964">Secreted</keyword>
<evidence type="ECO:0000256" key="7">
    <source>
        <dbReference type="ARBA" id="ARBA00022729"/>
    </source>
</evidence>
<evidence type="ECO:0000256" key="6">
    <source>
        <dbReference type="ARBA" id="ARBA00022525"/>
    </source>
</evidence>
<dbReference type="GO" id="GO:0016042">
    <property type="term" value="P:lipid catabolic process"/>
    <property type="evidence" value="ECO:0007669"/>
    <property type="project" value="UniProtKB-KW"/>
</dbReference>
<evidence type="ECO:0000256" key="1">
    <source>
        <dbReference type="ARBA" id="ARBA00004613"/>
    </source>
</evidence>
<feature type="chain" id="PRO_5034212450" description="Apolipoprotein C-III" evidence="14">
    <location>
        <begin position="24"/>
        <end position="99"/>
    </location>
</feature>
<dbReference type="Ensembl" id="ENSSSCT00065007386.1">
    <property type="protein sequence ID" value="ENSSSCP00065003152.1"/>
    <property type="gene ID" value="ENSSSCG00065005479.1"/>
</dbReference>
<evidence type="ECO:0000256" key="10">
    <source>
        <dbReference type="ARBA" id="ARBA00023098"/>
    </source>
</evidence>
<dbReference type="InterPro" id="IPR038195">
    <property type="entry name" value="Apo_CIII_sf"/>
</dbReference>
<keyword evidence="10" id="KW-0443">Lipid metabolism</keyword>
<keyword evidence="9" id="KW-0445">Lipid transport</keyword>
<dbReference type="GO" id="GO:0008289">
    <property type="term" value="F:lipid binding"/>
    <property type="evidence" value="ECO:0007669"/>
    <property type="project" value="InterPro"/>
</dbReference>
<dbReference type="Gene3D" id="6.10.90.10">
    <property type="entry name" value="Apolipoprotein CIII"/>
    <property type="match status" value="1"/>
</dbReference>
<evidence type="ECO:0000256" key="2">
    <source>
        <dbReference type="ARBA" id="ARBA00011008"/>
    </source>
</evidence>
<feature type="signal peptide" evidence="14">
    <location>
        <begin position="1"/>
        <end position="23"/>
    </location>
</feature>
<dbReference type="GO" id="GO:0042627">
    <property type="term" value="C:chylomicron"/>
    <property type="evidence" value="ECO:0007669"/>
    <property type="project" value="UniProtKB-KW"/>
</dbReference>
<comment type="subcellular location">
    <subcellularLocation>
        <location evidence="1">Secreted</location>
    </subcellularLocation>
</comment>
<dbReference type="PANTHER" id="PTHR14225:SF0">
    <property type="entry name" value="APOLIPOPROTEIN C-III"/>
    <property type="match status" value="1"/>
</dbReference>
<organism evidence="15 16">
    <name type="scientific">Sus scrofa</name>
    <name type="common">Pig</name>
    <dbReference type="NCBI Taxonomy" id="9823"/>
    <lineage>
        <taxon>Eukaryota</taxon>
        <taxon>Metazoa</taxon>
        <taxon>Chordata</taxon>
        <taxon>Craniata</taxon>
        <taxon>Vertebrata</taxon>
        <taxon>Euteleostomi</taxon>
        <taxon>Mammalia</taxon>
        <taxon>Eutheria</taxon>
        <taxon>Laurasiatheria</taxon>
        <taxon>Artiodactyla</taxon>
        <taxon>Suina</taxon>
        <taxon>Suidae</taxon>
        <taxon>Sus</taxon>
    </lineage>
</organism>
<evidence type="ECO:0000313" key="15">
    <source>
        <dbReference type="Ensembl" id="ENSSSCP00065003152.1"/>
    </source>
</evidence>
<sequence length="99" mass="10757">MQPRVLLVAGLLVLLACAQAIEAEDTSLLDKMQDYVKQATRTAQDALTSVKESEVAQQAREGWRRGAFISSSPSVSLLSPSAPRLALRTATQPALRFLF</sequence>
<proteinExistence type="inferred from homology"/>
<dbReference type="Proteomes" id="UP000694725">
    <property type="component" value="Unplaced"/>
</dbReference>
<protein>
    <recommendedName>
        <fullName evidence="3">Apolipoprotein C-III</fullName>
    </recommendedName>
    <alternativeName>
        <fullName evidence="12">Apolipoprotein C3</fullName>
    </alternativeName>
</protein>
<evidence type="ECO:0000256" key="3">
    <source>
        <dbReference type="ARBA" id="ARBA00015570"/>
    </source>
</evidence>